<protein>
    <submittedName>
        <fullName evidence="10">SusC/RagA family TonB-linked outer membrane protein</fullName>
    </submittedName>
</protein>
<dbReference type="AlphaFoldDB" id="A0A9X3BH16"/>
<reference evidence="10" key="2">
    <citation type="submission" date="2023-04" db="EMBL/GenBank/DDBJ databases">
        <title>Paracnuella aquatica gen. nov., sp. nov., a member of the family Chitinophagaceae isolated from a hot spring.</title>
        <authorList>
            <person name="Wang C."/>
        </authorList>
    </citation>
    <scope>NUCLEOTIDE SEQUENCE</scope>
    <source>
        <strain evidence="10">LB-8</strain>
    </source>
</reference>
<dbReference type="RefSeq" id="WP_279296227.1">
    <property type="nucleotide sequence ID" value="NZ_JAOTIF010000003.1"/>
</dbReference>
<dbReference type="InterPro" id="IPR036942">
    <property type="entry name" value="Beta-barrel_TonB_sf"/>
</dbReference>
<evidence type="ECO:0000256" key="4">
    <source>
        <dbReference type="ARBA" id="ARBA00022692"/>
    </source>
</evidence>
<comment type="similarity">
    <text evidence="7">Belongs to the TonB-dependent receptor family.</text>
</comment>
<keyword evidence="4 7" id="KW-0812">Transmembrane</keyword>
<dbReference type="NCBIfam" id="TIGR04056">
    <property type="entry name" value="OMP_RagA_SusC"/>
    <property type="match status" value="1"/>
</dbReference>
<reference evidence="10" key="1">
    <citation type="submission" date="2022-09" db="EMBL/GenBank/DDBJ databases">
        <authorList>
            <person name="Yuan C."/>
            <person name="Ke Z."/>
        </authorList>
    </citation>
    <scope>NUCLEOTIDE SEQUENCE</scope>
    <source>
        <strain evidence="10">LB-8</strain>
    </source>
</reference>
<keyword evidence="6 7" id="KW-0998">Cell outer membrane</keyword>
<feature type="domain" description="TonB-dependent receptor plug" evidence="9">
    <location>
        <begin position="118"/>
        <end position="241"/>
    </location>
</feature>
<keyword evidence="2 7" id="KW-0813">Transport</keyword>
<proteinExistence type="inferred from homology"/>
<dbReference type="GO" id="GO:0009279">
    <property type="term" value="C:cell outer membrane"/>
    <property type="evidence" value="ECO:0007669"/>
    <property type="project" value="UniProtKB-SubCell"/>
</dbReference>
<evidence type="ECO:0000256" key="7">
    <source>
        <dbReference type="PROSITE-ProRule" id="PRU01360"/>
    </source>
</evidence>
<dbReference type="NCBIfam" id="TIGR04057">
    <property type="entry name" value="SusC_RagA_signa"/>
    <property type="match status" value="1"/>
</dbReference>
<evidence type="ECO:0000256" key="6">
    <source>
        <dbReference type="ARBA" id="ARBA00023237"/>
    </source>
</evidence>
<accession>A0A9X3BH16</accession>
<comment type="subcellular location">
    <subcellularLocation>
        <location evidence="1 7">Cell outer membrane</location>
        <topology evidence="1 7">Multi-pass membrane protein</topology>
    </subcellularLocation>
</comment>
<gene>
    <name evidence="10" type="ORF">OCK74_06615</name>
</gene>
<dbReference type="InterPro" id="IPR008969">
    <property type="entry name" value="CarboxyPept-like_regulatory"/>
</dbReference>
<evidence type="ECO:0000256" key="1">
    <source>
        <dbReference type="ARBA" id="ARBA00004571"/>
    </source>
</evidence>
<evidence type="ECO:0000256" key="2">
    <source>
        <dbReference type="ARBA" id="ARBA00022448"/>
    </source>
</evidence>
<dbReference type="SUPFAM" id="SSF49464">
    <property type="entry name" value="Carboxypeptidase regulatory domain-like"/>
    <property type="match status" value="1"/>
</dbReference>
<evidence type="ECO:0000256" key="8">
    <source>
        <dbReference type="SAM" id="SignalP"/>
    </source>
</evidence>
<evidence type="ECO:0000313" key="11">
    <source>
        <dbReference type="Proteomes" id="UP001155483"/>
    </source>
</evidence>
<dbReference type="Pfam" id="PF07715">
    <property type="entry name" value="Plug"/>
    <property type="match status" value="1"/>
</dbReference>
<name>A0A9X3BH16_9BACT</name>
<dbReference type="PROSITE" id="PS52016">
    <property type="entry name" value="TONB_DEPENDENT_REC_3"/>
    <property type="match status" value="1"/>
</dbReference>
<sequence length="1115" mass="122066">MRKCLLLSLVLLHAVLFVAAQTRHVSGIVIDAQNNQPLTGVTIQIQNQKTSSLTGSDGRFTIATPQGRVTLIFSYVGFGTKNLTVEPGQTNLSVPMEASVGQMNEVVVTALGISKKQKAIGYATSTIKAEDLVQTGSPNFASALYGKAPGVRIAAAPGGATSAVNIQIRGVNSITGKNQPLIVLDGMPIRNEEVNNGNYWGDQRLRGNGLLDINPEDIDNVSILKGASAAALYGSEAVNGVVLITTKNGAKSKKGFSVDVNTNYSVDKVAFLPKYQHVRGAGAPLNVNNAGQDDAGFIYYDVDGDGVKETRGILNFSINFGPKFDGKPTMAWDGVIRPYSDQGDNYAGLFQTAHNHNINVALSQSSENSSTRFSLTRQQNQGVSLGAENSKNIANLNSSFKLGKKFTTDLLVNFINQEVKNRPYSIDRMMNNFTGMMGRFDNADWYLSKYKTSKGYRFVTGSNQSLTPDENIKYNGFKSDIADYVWRVKEHNESEKSNRVIANLTNTWQIIDALKLRARVATDFTSQKTESKKSTEVPLSIGNSGSFGLAQYQNSIIYGDVLLTYTKEITPDIDVNVMGGYTATKETGTSTLLETKDGLSVENWFDLAASVDKVTYDPTNRSFNYRNELVKDAFIGTINGSYKSYLFLEGTLRRDRTSTMNPNNNSFVYPSVNSSFVFTEAFNLPSFINFGKLRASWGIVGNYPDIYRANIAYDQNTLGVQAVGGKPVLYTTLPANFGNDAIRPEEKHEIEFGLETKFLNNRLGLDVSYYNGQIRDQILPLTIPASSGATTVLTNIGTLRNKGIEVGITGAPVSNSNFRWDAGVNFSMNRNVVEKLASGSDELLHQDYDGNAATLVSKVGQPMGDFYAHPIATNSKGEKIVDPNGLYKVDPDKMVKVGNAMPKMVGGVFNTFTYKGISLDALVDFRFGGHIMPTGINWMISRGLLEESLNYMDAEHGGLSYYVDANGKGVQTTAAQGPNGEKVYHDGMLLEGATADGQKNTNVTSQANYYWTVYNWGGPQYSPNTRYELYIQKNSYVKFREISLGYKIPARLVSKIGAKNVQLSVFGRNLFYIYRTLKNLDAEQTTAGSRWFQTLNNAGTNPSTRSFGVMLRAGF</sequence>
<dbReference type="Gene3D" id="2.170.130.10">
    <property type="entry name" value="TonB-dependent receptor, plug domain"/>
    <property type="match status" value="1"/>
</dbReference>
<dbReference type="Gene3D" id="2.60.40.1120">
    <property type="entry name" value="Carboxypeptidase-like, regulatory domain"/>
    <property type="match status" value="1"/>
</dbReference>
<dbReference type="SUPFAM" id="SSF56935">
    <property type="entry name" value="Porins"/>
    <property type="match status" value="1"/>
</dbReference>
<organism evidence="10 11">
    <name type="scientific">Paraflavisolibacter caeni</name>
    <dbReference type="NCBI Taxonomy" id="2982496"/>
    <lineage>
        <taxon>Bacteria</taxon>
        <taxon>Pseudomonadati</taxon>
        <taxon>Bacteroidota</taxon>
        <taxon>Chitinophagia</taxon>
        <taxon>Chitinophagales</taxon>
        <taxon>Chitinophagaceae</taxon>
        <taxon>Paraflavisolibacter</taxon>
    </lineage>
</organism>
<dbReference type="EMBL" id="JAOTIF010000003">
    <property type="protein sequence ID" value="MCU7548782.1"/>
    <property type="molecule type" value="Genomic_DNA"/>
</dbReference>
<dbReference type="Pfam" id="PF13715">
    <property type="entry name" value="CarbopepD_reg_2"/>
    <property type="match status" value="1"/>
</dbReference>
<dbReference type="InterPro" id="IPR023997">
    <property type="entry name" value="TonB-dep_OMP_SusC/RagA_CS"/>
</dbReference>
<dbReference type="InterPro" id="IPR023996">
    <property type="entry name" value="TonB-dep_OMP_SusC/RagA"/>
</dbReference>
<evidence type="ECO:0000313" key="10">
    <source>
        <dbReference type="EMBL" id="MCU7548782.1"/>
    </source>
</evidence>
<keyword evidence="11" id="KW-1185">Reference proteome</keyword>
<dbReference type="InterPro" id="IPR039426">
    <property type="entry name" value="TonB-dep_rcpt-like"/>
</dbReference>
<dbReference type="InterPro" id="IPR037066">
    <property type="entry name" value="Plug_dom_sf"/>
</dbReference>
<evidence type="ECO:0000259" key="9">
    <source>
        <dbReference type="Pfam" id="PF07715"/>
    </source>
</evidence>
<dbReference type="Proteomes" id="UP001155483">
    <property type="component" value="Unassembled WGS sequence"/>
</dbReference>
<evidence type="ECO:0000256" key="5">
    <source>
        <dbReference type="ARBA" id="ARBA00023136"/>
    </source>
</evidence>
<feature type="chain" id="PRO_5040880543" evidence="8">
    <location>
        <begin position="20"/>
        <end position="1115"/>
    </location>
</feature>
<feature type="signal peptide" evidence="8">
    <location>
        <begin position="1"/>
        <end position="19"/>
    </location>
</feature>
<keyword evidence="8" id="KW-0732">Signal</keyword>
<keyword evidence="3 7" id="KW-1134">Transmembrane beta strand</keyword>
<keyword evidence="5 7" id="KW-0472">Membrane</keyword>
<comment type="caution">
    <text evidence="10">The sequence shown here is derived from an EMBL/GenBank/DDBJ whole genome shotgun (WGS) entry which is preliminary data.</text>
</comment>
<dbReference type="InterPro" id="IPR012910">
    <property type="entry name" value="Plug_dom"/>
</dbReference>
<evidence type="ECO:0000256" key="3">
    <source>
        <dbReference type="ARBA" id="ARBA00022452"/>
    </source>
</evidence>
<dbReference type="Gene3D" id="2.40.170.20">
    <property type="entry name" value="TonB-dependent receptor, beta-barrel domain"/>
    <property type="match status" value="1"/>
</dbReference>